<evidence type="ECO:0000259" key="3">
    <source>
        <dbReference type="Pfam" id="PF02788"/>
    </source>
</evidence>
<dbReference type="Pfam" id="PF02788">
    <property type="entry name" value="RuBisCO_large_N"/>
    <property type="match status" value="1"/>
</dbReference>
<dbReference type="InterPro" id="IPR017443">
    <property type="entry name" value="RuBisCO_lsu_fd_N"/>
</dbReference>
<proteinExistence type="inferred from homology"/>
<sequence>MEVIFMNRFYSPMLNPNYEGVNIDDLVVATYLIGTSKDEDPIIKASSIGIEQTTGSWIDVPAETDEVRAKYASKIIGIYEVPDYENQFNVNQNVPDDGTRFYVVRIGFPVANIDDNIPLLFATILGNVTAMPNLRILDIDFPKSFACKFQGPKFGIQGIRDILGVKERPLLNNMIKPCTGYTPDVGAKLFYEAAVGGVDIIKDDELIGGSRVFNNLEERVEKNMAAAAKADKIKGEKTLYAVNITDEISRLKDNAMKAINAGANCLMVDTFGIGLSALRYLAEDPKINVPILSHCCFGASWTVSPYQGVSSTVLTKLTRMCGADTLLIELPYGKFDIVPFKYRKSITTCTGKLYDIKPTLPFVGGGVIPGIIPKILDDAGYDILLGVGAGIHGHKMGPQAGAKAFRYIIDACMNNIPLKEAAKDHEELRVSLETWGMYGKENLKDNYAI</sequence>
<dbReference type="SFLD" id="SFLDS00014">
    <property type="entry name" value="RuBisCO"/>
    <property type="match status" value="1"/>
</dbReference>
<dbReference type="KEGG" id="cdrk:B9W14_14380"/>
<comment type="similarity">
    <text evidence="1">Belongs to the RuBisCO large chain family.</text>
</comment>
<evidence type="ECO:0000259" key="2">
    <source>
        <dbReference type="Pfam" id="PF00016"/>
    </source>
</evidence>
<organism evidence="4 5">
    <name type="scientific">Clostridium drakei</name>
    <dbReference type="NCBI Taxonomy" id="332101"/>
    <lineage>
        <taxon>Bacteria</taxon>
        <taxon>Bacillati</taxon>
        <taxon>Bacillota</taxon>
        <taxon>Clostridia</taxon>
        <taxon>Eubacteriales</taxon>
        <taxon>Clostridiaceae</taxon>
        <taxon>Clostridium</taxon>
    </lineage>
</organism>
<dbReference type="SFLD" id="SFLDG00301">
    <property type="entry name" value="RuBisCO-like_proteins"/>
    <property type="match status" value="1"/>
</dbReference>
<dbReference type="AlphaFoldDB" id="A0A2U8DSN5"/>
<dbReference type="Gene3D" id="3.30.70.150">
    <property type="entry name" value="RuBisCO large subunit, N-terminal domain"/>
    <property type="match status" value="1"/>
</dbReference>
<dbReference type="InterPro" id="IPR036422">
    <property type="entry name" value="RuBisCO_lsu_N_sf"/>
</dbReference>
<dbReference type="SUPFAM" id="SSF51649">
    <property type="entry name" value="RuBisCo, C-terminal domain"/>
    <property type="match status" value="1"/>
</dbReference>
<accession>A0A2U8DSN5</accession>
<protein>
    <submittedName>
        <fullName evidence="4">Ribulose 1,5-bisphosphate carboxylase</fullName>
    </submittedName>
</protein>
<dbReference type="Pfam" id="PF00016">
    <property type="entry name" value="RuBisCO_large"/>
    <property type="match status" value="1"/>
</dbReference>
<dbReference type="PANTHER" id="PTHR42704">
    <property type="entry name" value="RIBULOSE BISPHOSPHATE CARBOXYLASE"/>
    <property type="match status" value="1"/>
</dbReference>
<evidence type="ECO:0000313" key="5">
    <source>
        <dbReference type="Proteomes" id="UP000244910"/>
    </source>
</evidence>
<reference evidence="5" key="1">
    <citation type="submission" date="2017-04" db="EMBL/GenBank/DDBJ databases">
        <authorList>
            <person name="Song Y."/>
            <person name="Cho B.-K."/>
        </authorList>
    </citation>
    <scope>NUCLEOTIDE SEQUENCE [LARGE SCALE GENOMIC DNA]</scope>
    <source>
        <strain evidence="5">SL1</strain>
    </source>
</reference>
<dbReference type="SUPFAM" id="SSF54966">
    <property type="entry name" value="RuBisCO, large subunit, small (N-terminal) domain"/>
    <property type="match status" value="1"/>
</dbReference>
<name>A0A2U8DSN5_9CLOT</name>
<dbReference type="CDD" id="cd08205">
    <property type="entry name" value="RuBisCO_IV_RLP"/>
    <property type="match status" value="1"/>
</dbReference>
<dbReference type="OrthoDB" id="9770811at2"/>
<dbReference type="EMBL" id="CP020953">
    <property type="protein sequence ID" value="AWI05639.1"/>
    <property type="molecule type" value="Genomic_DNA"/>
</dbReference>
<feature type="domain" description="Ribulose bisphosphate carboxylase large subunit C-terminal" evidence="2">
    <location>
        <begin position="155"/>
        <end position="435"/>
    </location>
</feature>
<dbReference type="GO" id="GO:0016984">
    <property type="term" value="F:ribulose-bisphosphate carboxylase activity"/>
    <property type="evidence" value="ECO:0007669"/>
    <property type="project" value="InterPro"/>
</dbReference>
<dbReference type="InterPro" id="IPR036376">
    <property type="entry name" value="RuBisCO_lsu_C_sf"/>
</dbReference>
<dbReference type="InterPro" id="IPR033966">
    <property type="entry name" value="RuBisCO"/>
</dbReference>
<evidence type="ECO:0000256" key="1">
    <source>
        <dbReference type="RuleBase" id="RU003834"/>
    </source>
</evidence>
<dbReference type="InterPro" id="IPR000685">
    <property type="entry name" value="RuBisCO_lsu_C"/>
</dbReference>
<keyword evidence="5" id="KW-1185">Reference proteome</keyword>
<dbReference type="GO" id="GO:0015977">
    <property type="term" value="P:carbon fixation"/>
    <property type="evidence" value="ECO:0007669"/>
    <property type="project" value="InterPro"/>
</dbReference>
<evidence type="ECO:0000313" key="4">
    <source>
        <dbReference type="EMBL" id="AWI05639.1"/>
    </source>
</evidence>
<gene>
    <name evidence="4" type="ORF">B9W14_14380</name>
</gene>
<dbReference type="GO" id="GO:0000287">
    <property type="term" value="F:magnesium ion binding"/>
    <property type="evidence" value="ECO:0007669"/>
    <property type="project" value="InterPro"/>
</dbReference>
<dbReference type="Proteomes" id="UP000244910">
    <property type="component" value="Chromosome"/>
</dbReference>
<dbReference type="Gene3D" id="3.20.20.110">
    <property type="entry name" value="Ribulose bisphosphate carboxylase, large subunit, C-terminal domain"/>
    <property type="match status" value="1"/>
</dbReference>
<dbReference type="PANTHER" id="PTHR42704:SF17">
    <property type="entry name" value="RIBULOSE BISPHOSPHATE CARBOXYLASE LARGE CHAIN"/>
    <property type="match status" value="1"/>
</dbReference>
<feature type="domain" description="Ribulose bisphosphate carboxylase large subunit ferrodoxin-like N-terminal" evidence="3">
    <location>
        <begin position="24"/>
        <end position="145"/>
    </location>
</feature>